<name>A0A9X3YEY5_9ENTR</name>
<dbReference type="AlphaFoldDB" id="A0A9X3YEY5"/>
<keyword evidence="5" id="KW-1278">Translocase</keyword>
<keyword evidence="4 8" id="KW-0812">Transmembrane</keyword>
<reference evidence="9" key="1">
    <citation type="journal article" date="2023" name="Genes Genomics">
        <title>Genomic insights of Leclercia adecarboxylata strains linked to an outbreak in public hospitals in Mexico.</title>
        <authorList>
            <person name="Barrios-Villa E."/>
            <person name="Pacheco-Flores B."/>
            <person name="Lozano-Zarain P."/>
            <person name="Del Campo-Ortega R."/>
            <person name="de Jesus Ascencio-Montiel I."/>
            <person name="Gonzalez-Leon M."/>
            <person name="Camorlinga-Ponce M."/>
            <person name="Gaytan Cervantes F.J."/>
            <person name="Gonzalez Torres C."/>
            <person name="Aguilar E."/>
            <person name="Gonzalez Ibarra J."/>
            <person name="Torres Lopez F.J."/>
            <person name="Rosas-Vargas H."/>
            <person name="Gonzalez-Bonilla C.R."/>
            <person name="Del Carmen Rocha-Gracia R."/>
        </authorList>
    </citation>
    <scope>NUCLEOTIDE SEQUENCE</scope>
    <source>
        <strain evidence="9">Lac40</strain>
    </source>
</reference>
<keyword evidence="2" id="KW-0813">Transport</keyword>
<evidence type="ECO:0000313" key="9">
    <source>
        <dbReference type="EMBL" id="MDC6641660.1"/>
    </source>
</evidence>
<evidence type="ECO:0000256" key="1">
    <source>
        <dbReference type="ARBA" id="ARBA00004127"/>
    </source>
</evidence>
<proteinExistence type="predicted"/>
<evidence type="ECO:0000256" key="5">
    <source>
        <dbReference type="ARBA" id="ARBA00022967"/>
    </source>
</evidence>
<dbReference type="InterPro" id="IPR003667">
    <property type="entry name" value="NqrDE/RnfAE"/>
</dbReference>
<dbReference type="EMBL" id="JAOURS010000200">
    <property type="protein sequence ID" value="MDC6641660.1"/>
    <property type="molecule type" value="Genomic_DNA"/>
</dbReference>
<dbReference type="Proteomes" id="UP001149314">
    <property type="component" value="Unassembled WGS sequence"/>
</dbReference>
<evidence type="ECO:0000256" key="3">
    <source>
        <dbReference type="ARBA" id="ARBA00022519"/>
    </source>
</evidence>
<dbReference type="PANTHER" id="PTHR30586">
    <property type="entry name" value="ELECTRON TRANSPORT COMPLEX PROTEIN RNFE"/>
    <property type="match status" value="1"/>
</dbReference>
<evidence type="ECO:0000256" key="6">
    <source>
        <dbReference type="ARBA" id="ARBA00022989"/>
    </source>
</evidence>
<keyword evidence="7 8" id="KW-0472">Membrane</keyword>
<feature type="non-terminal residue" evidence="9">
    <location>
        <position position="53"/>
    </location>
</feature>
<dbReference type="Pfam" id="PF02508">
    <property type="entry name" value="Rnf-Nqr"/>
    <property type="match status" value="1"/>
</dbReference>
<dbReference type="PANTHER" id="PTHR30586:SF1">
    <property type="entry name" value="NA(+)-TRANSLOCATING NADH-QUINONE REDUCTASE SUBUNIT D"/>
    <property type="match status" value="1"/>
</dbReference>
<feature type="transmembrane region" description="Helical" evidence="8">
    <location>
        <begin position="20"/>
        <end position="52"/>
    </location>
</feature>
<sequence>MSQPTVKEVLLNPIFNNNPIGLQILGICSALAVTSNLNTALVMSVALTLVCAF</sequence>
<evidence type="ECO:0000313" key="10">
    <source>
        <dbReference type="Proteomes" id="UP001149314"/>
    </source>
</evidence>
<comment type="subcellular location">
    <subcellularLocation>
        <location evidence="1">Endomembrane system</location>
        <topology evidence="1">Multi-pass membrane protein</topology>
    </subcellularLocation>
</comment>
<evidence type="ECO:0000256" key="8">
    <source>
        <dbReference type="SAM" id="Phobius"/>
    </source>
</evidence>
<dbReference type="GO" id="GO:0005886">
    <property type="term" value="C:plasma membrane"/>
    <property type="evidence" value="ECO:0007669"/>
    <property type="project" value="TreeGrafter"/>
</dbReference>
<gene>
    <name evidence="9" type="ORF">OEZ79_26205</name>
</gene>
<protein>
    <submittedName>
        <fullName evidence="9">NADH:ubiquinone reductase (Na(+)-transporting) subunit D</fullName>
    </submittedName>
</protein>
<keyword evidence="6 8" id="KW-1133">Transmembrane helix</keyword>
<dbReference type="GO" id="GO:0012505">
    <property type="term" value="C:endomembrane system"/>
    <property type="evidence" value="ECO:0007669"/>
    <property type="project" value="UniProtKB-SubCell"/>
</dbReference>
<comment type="caution">
    <text evidence="9">The sequence shown here is derived from an EMBL/GenBank/DDBJ whole genome shotgun (WGS) entry which is preliminary data.</text>
</comment>
<keyword evidence="3" id="KW-0997">Cell inner membrane</keyword>
<evidence type="ECO:0000256" key="2">
    <source>
        <dbReference type="ARBA" id="ARBA00022448"/>
    </source>
</evidence>
<organism evidence="9 10">
    <name type="scientific">Leclercia adecarboxylata</name>
    <dbReference type="NCBI Taxonomy" id="83655"/>
    <lineage>
        <taxon>Bacteria</taxon>
        <taxon>Pseudomonadati</taxon>
        <taxon>Pseudomonadota</taxon>
        <taxon>Gammaproteobacteria</taxon>
        <taxon>Enterobacterales</taxon>
        <taxon>Enterobacteriaceae</taxon>
        <taxon>Leclercia</taxon>
    </lineage>
</organism>
<evidence type="ECO:0000256" key="7">
    <source>
        <dbReference type="ARBA" id="ARBA00023136"/>
    </source>
</evidence>
<keyword evidence="3" id="KW-1003">Cell membrane</keyword>
<accession>A0A9X3YEY5</accession>
<dbReference type="RefSeq" id="WP_272733627.1">
    <property type="nucleotide sequence ID" value="NZ_JAOURS010000200.1"/>
</dbReference>
<evidence type="ECO:0000256" key="4">
    <source>
        <dbReference type="ARBA" id="ARBA00022692"/>
    </source>
</evidence>